<dbReference type="PANTHER" id="PTHR33619:SF3">
    <property type="entry name" value="POLYSACCHARIDE EXPORT PROTEIN GFCE-RELATED"/>
    <property type="match status" value="1"/>
</dbReference>
<dbReference type="Gene3D" id="3.10.560.10">
    <property type="entry name" value="Outer membrane lipoprotein wza domain like"/>
    <property type="match status" value="1"/>
</dbReference>
<dbReference type="Gene3D" id="3.30.1950.10">
    <property type="entry name" value="wza like domain"/>
    <property type="match status" value="2"/>
</dbReference>
<feature type="chain" id="PRO_5023029474" evidence="2">
    <location>
        <begin position="29"/>
        <end position="437"/>
    </location>
</feature>
<dbReference type="InterPro" id="IPR003715">
    <property type="entry name" value="Poly_export_N"/>
</dbReference>
<evidence type="ECO:0000259" key="4">
    <source>
        <dbReference type="Pfam" id="PF10531"/>
    </source>
</evidence>
<proteinExistence type="predicted"/>
<evidence type="ECO:0000313" key="5">
    <source>
        <dbReference type="EMBL" id="TWT46842.1"/>
    </source>
</evidence>
<dbReference type="Pfam" id="PF10531">
    <property type="entry name" value="SLBB"/>
    <property type="match status" value="1"/>
</dbReference>
<dbReference type="RefSeq" id="WP_197524898.1">
    <property type="nucleotide sequence ID" value="NZ_SJPH01000003.1"/>
</dbReference>
<feature type="domain" description="Polysaccharide export protein N-terminal" evidence="3">
    <location>
        <begin position="140"/>
        <end position="227"/>
    </location>
</feature>
<evidence type="ECO:0000256" key="1">
    <source>
        <dbReference type="ARBA" id="ARBA00022729"/>
    </source>
</evidence>
<dbReference type="InterPro" id="IPR019554">
    <property type="entry name" value="Soluble_ligand-bd"/>
</dbReference>
<feature type="domain" description="Polysaccharide export protein N-terminal" evidence="3">
    <location>
        <begin position="255"/>
        <end position="302"/>
    </location>
</feature>
<organism evidence="5 6">
    <name type="scientific">Botrimarina hoheduenensis</name>
    <dbReference type="NCBI Taxonomy" id="2528000"/>
    <lineage>
        <taxon>Bacteria</taxon>
        <taxon>Pseudomonadati</taxon>
        <taxon>Planctomycetota</taxon>
        <taxon>Planctomycetia</taxon>
        <taxon>Pirellulales</taxon>
        <taxon>Lacipirellulaceae</taxon>
        <taxon>Botrimarina</taxon>
    </lineage>
</organism>
<dbReference type="PANTHER" id="PTHR33619">
    <property type="entry name" value="POLYSACCHARIDE EXPORT PROTEIN GFCE-RELATED"/>
    <property type="match status" value="1"/>
</dbReference>
<feature type="domain" description="Soluble ligand binding" evidence="4">
    <location>
        <begin position="311"/>
        <end position="357"/>
    </location>
</feature>
<dbReference type="Proteomes" id="UP000318995">
    <property type="component" value="Unassembled WGS sequence"/>
</dbReference>
<evidence type="ECO:0000313" key="6">
    <source>
        <dbReference type="Proteomes" id="UP000318995"/>
    </source>
</evidence>
<dbReference type="EMBL" id="SJPH01000003">
    <property type="protein sequence ID" value="TWT46842.1"/>
    <property type="molecule type" value="Genomic_DNA"/>
</dbReference>
<sequence precursor="true">MIRLVKCNAAVVGLALAVCWCAVSTSQAAPPPMFEGPAAMSSGNAGCSSVCATGGCATTTCNPAAPHRIWAVDSMASPCDGCGNIQGEVGWDARGYFDWQNYAQGQYVGQARSAHVPEYRLRVDDSLAVYFLRTREVLSRPYELQVGDRIRVESLTAGSTAGLSTSGAQSSSREDDLNREVVVQPDGMITLPLVGRVPAARQRVDVLQASLEKRYMKFYNVPAITVTPIVVNTRLEDLLETVDARGGQLGGRQLQVVVTPAGKLQLPGVGSVYVQGLTLAEAKQEIDARYAASIPGVSVTVDLVQRAPRFIYVLGQVGQPGRFQLEGPTTTMQAIALAGGWQVGANLRQVVVFRRGEDWRLMATMLDLRGALYGRRPAPADEIWLADADIVLVPKSPIEALDELIEQVFTRGVYAAVPIELIWGQGFNTVSAITSGF</sequence>
<name>A0A5C5WB49_9BACT</name>
<evidence type="ECO:0000256" key="2">
    <source>
        <dbReference type="SAM" id="SignalP"/>
    </source>
</evidence>
<feature type="signal peptide" evidence="2">
    <location>
        <begin position="1"/>
        <end position="28"/>
    </location>
</feature>
<gene>
    <name evidence="5" type="ORF">Pla111_19440</name>
</gene>
<evidence type="ECO:0000259" key="3">
    <source>
        <dbReference type="Pfam" id="PF02563"/>
    </source>
</evidence>
<keyword evidence="6" id="KW-1185">Reference proteome</keyword>
<accession>A0A5C5WB49</accession>
<dbReference type="Pfam" id="PF02563">
    <property type="entry name" value="Poly_export"/>
    <property type="match status" value="2"/>
</dbReference>
<comment type="caution">
    <text evidence="5">The sequence shown here is derived from an EMBL/GenBank/DDBJ whole genome shotgun (WGS) entry which is preliminary data.</text>
</comment>
<keyword evidence="1 2" id="KW-0732">Signal</keyword>
<protein>
    <submittedName>
        <fullName evidence="5">Polysaccharide biosynthesis/export protein</fullName>
    </submittedName>
</protein>
<dbReference type="GO" id="GO:0015159">
    <property type="term" value="F:polysaccharide transmembrane transporter activity"/>
    <property type="evidence" value="ECO:0007669"/>
    <property type="project" value="InterPro"/>
</dbReference>
<dbReference type="InterPro" id="IPR049712">
    <property type="entry name" value="Poly_export"/>
</dbReference>
<dbReference type="AlphaFoldDB" id="A0A5C5WB49"/>
<reference evidence="5 6" key="1">
    <citation type="submission" date="2019-02" db="EMBL/GenBank/DDBJ databases">
        <title>Deep-cultivation of Planctomycetes and their phenomic and genomic characterization uncovers novel biology.</title>
        <authorList>
            <person name="Wiegand S."/>
            <person name="Jogler M."/>
            <person name="Boedeker C."/>
            <person name="Pinto D."/>
            <person name="Vollmers J."/>
            <person name="Rivas-Marin E."/>
            <person name="Kohn T."/>
            <person name="Peeters S.H."/>
            <person name="Heuer A."/>
            <person name="Rast P."/>
            <person name="Oberbeckmann S."/>
            <person name="Bunk B."/>
            <person name="Jeske O."/>
            <person name="Meyerdierks A."/>
            <person name="Storesund J.E."/>
            <person name="Kallscheuer N."/>
            <person name="Luecker S."/>
            <person name="Lage O.M."/>
            <person name="Pohl T."/>
            <person name="Merkel B.J."/>
            <person name="Hornburger P."/>
            <person name="Mueller R.-W."/>
            <person name="Bruemmer F."/>
            <person name="Labrenz M."/>
            <person name="Spormann A.M."/>
            <person name="Op Den Camp H."/>
            <person name="Overmann J."/>
            <person name="Amann R."/>
            <person name="Jetten M.S.M."/>
            <person name="Mascher T."/>
            <person name="Medema M.H."/>
            <person name="Devos D.P."/>
            <person name="Kaster A.-K."/>
            <person name="Ovreas L."/>
            <person name="Rohde M."/>
            <person name="Galperin M.Y."/>
            <person name="Jogler C."/>
        </authorList>
    </citation>
    <scope>NUCLEOTIDE SEQUENCE [LARGE SCALE GENOMIC DNA]</scope>
    <source>
        <strain evidence="5 6">Pla111</strain>
    </source>
</reference>